<evidence type="ECO:0000256" key="1">
    <source>
        <dbReference type="SAM" id="Coils"/>
    </source>
</evidence>
<evidence type="ECO:0000313" key="4">
    <source>
        <dbReference type="Proteomes" id="UP000054007"/>
    </source>
</evidence>
<evidence type="ECO:0008006" key="5">
    <source>
        <dbReference type="Google" id="ProtNLM"/>
    </source>
</evidence>
<feature type="coiled-coil region" evidence="1">
    <location>
        <begin position="154"/>
        <end position="195"/>
    </location>
</feature>
<dbReference type="CDD" id="cd14686">
    <property type="entry name" value="bZIP"/>
    <property type="match status" value="1"/>
</dbReference>
<protein>
    <recommendedName>
        <fullName evidence="5">BZIP domain-containing protein</fullName>
    </recommendedName>
</protein>
<dbReference type="AlphaFoldDB" id="A0A0D7BPQ0"/>
<keyword evidence="1" id="KW-0175">Coiled coil</keyword>
<reference evidence="3 4" key="1">
    <citation type="journal article" date="2015" name="Fungal Genet. Biol.">
        <title>Evolution of novel wood decay mechanisms in Agaricales revealed by the genome sequences of Fistulina hepatica and Cylindrobasidium torrendii.</title>
        <authorList>
            <person name="Floudas D."/>
            <person name="Held B.W."/>
            <person name="Riley R."/>
            <person name="Nagy L.G."/>
            <person name="Koehler G."/>
            <person name="Ransdell A.S."/>
            <person name="Younus H."/>
            <person name="Chow J."/>
            <person name="Chiniquy J."/>
            <person name="Lipzen A."/>
            <person name="Tritt A."/>
            <person name="Sun H."/>
            <person name="Haridas S."/>
            <person name="LaButti K."/>
            <person name="Ohm R.A."/>
            <person name="Kues U."/>
            <person name="Blanchette R.A."/>
            <person name="Grigoriev I.V."/>
            <person name="Minto R.E."/>
            <person name="Hibbett D.S."/>
        </authorList>
    </citation>
    <scope>NUCLEOTIDE SEQUENCE [LARGE SCALE GENOMIC DNA]</scope>
    <source>
        <strain evidence="3 4">FP15055 ss-10</strain>
    </source>
</reference>
<keyword evidence="4" id="KW-1185">Reference proteome</keyword>
<gene>
    <name evidence="3" type="ORF">CYLTODRAFT_27555</name>
</gene>
<proteinExistence type="predicted"/>
<accession>A0A0D7BPQ0</accession>
<sequence>MAKNCQIEGRKSRNCSQKSNSQPAQYPTAQPFMDTDNTFGPAMPFFLDTHPQGHAAHHARAAETVFYPDEYFLPDGQAYTEDTAATITSTQPQDVSVEFPSSDWDSLGLASYQDQYPDDNREAVSSDSPASDDEGTDPARRRRAANCIAARRHAQKKKKQVAEMEDCMAKLDAQINEEKKKREKLLETMHTMQARVEMARFQRAYSDPFVAQGTQA</sequence>
<evidence type="ECO:0000256" key="2">
    <source>
        <dbReference type="SAM" id="MobiDB-lite"/>
    </source>
</evidence>
<dbReference type="Proteomes" id="UP000054007">
    <property type="component" value="Unassembled WGS sequence"/>
</dbReference>
<feature type="compositionally biased region" description="Polar residues" evidence="2">
    <location>
        <begin position="14"/>
        <end position="28"/>
    </location>
</feature>
<feature type="region of interest" description="Disordered" evidence="2">
    <location>
        <begin position="1"/>
        <end position="37"/>
    </location>
</feature>
<name>A0A0D7BPQ0_9AGAR</name>
<evidence type="ECO:0000313" key="3">
    <source>
        <dbReference type="EMBL" id="KIY72538.1"/>
    </source>
</evidence>
<dbReference type="EMBL" id="KN880442">
    <property type="protein sequence ID" value="KIY72538.1"/>
    <property type="molecule type" value="Genomic_DNA"/>
</dbReference>
<feature type="region of interest" description="Disordered" evidence="2">
    <location>
        <begin position="111"/>
        <end position="141"/>
    </location>
</feature>
<organism evidence="3 4">
    <name type="scientific">Cylindrobasidium torrendii FP15055 ss-10</name>
    <dbReference type="NCBI Taxonomy" id="1314674"/>
    <lineage>
        <taxon>Eukaryota</taxon>
        <taxon>Fungi</taxon>
        <taxon>Dikarya</taxon>
        <taxon>Basidiomycota</taxon>
        <taxon>Agaricomycotina</taxon>
        <taxon>Agaricomycetes</taxon>
        <taxon>Agaricomycetidae</taxon>
        <taxon>Agaricales</taxon>
        <taxon>Marasmiineae</taxon>
        <taxon>Physalacriaceae</taxon>
        <taxon>Cylindrobasidium</taxon>
    </lineage>
</organism>